<dbReference type="InterPro" id="IPR035919">
    <property type="entry name" value="EAL_sf"/>
</dbReference>
<name>A0A3B1CB81_9ZZZZ</name>
<protein>
    <submittedName>
        <fullName evidence="4">Diguanylate cyclase/phosphodiesterase (GGDEF &amp; EAL domains) with PAS/PAC sensor(S)</fullName>
    </submittedName>
</protein>
<dbReference type="Gene3D" id="3.30.70.270">
    <property type="match status" value="1"/>
</dbReference>
<evidence type="ECO:0000259" key="3">
    <source>
        <dbReference type="PROSITE" id="PS50887"/>
    </source>
</evidence>
<dbReference type="PROSITE" id="PS50887">
    <property type="entry name" value="GGDEF"/>
    <property type="match status" value="1"/>
</dbReference>
<evidence type="ECO:0000259" key="2">
    <source>
        <dbReference type="PROSITE" id="PS50883"/>
    </source>
</evidence>
<dbReference type="AlphaFoldDB" id="A0A3B1CB81"/>
<dbReference type="Gene3D" id="3.20.20.450">
    <property type="entry name" value="EAL domain"/>
    <property type="match status" value="1"/>
</dbReference>
<dbReference type="EMBL" id="UOFZ01000156">
    <property type="protein sequence ID" value="VAX14097.1"/>
    <property type="molecule type" value="Genomic_DNA"/>
</dbReference>
<feature type="transmembrane region" description="Helical" evidence="1">
    <location>
        <begin position="100"/>
        <end position="120"/>
    </location>
</feature>
<dbReference type="SUPFAM" id="SSF141868">
    <property type="entry name" value="EAL domain-like"/>
    <property type="match status" value="1"/>
</dbReference>
<dbReference type="PANTHER" id="PTHR44757:SF2">
    <property type="entry name" value="BIOFILM ARCHITECTURE MAINTENANCE PROTEIN MBAA"/>
    <property type="match status" value="1"/>
</dbReference>
<reference evidence="4" key="1">
    <citation type="submission" date="2018-06" db="EMBL/GenBank/DDBJ databases">
        <authorList>
            <person name="Zhirakovskaya E."/>
        </authorList>
    </citation>
    <scope>NUCLEOTIDE SEQUENCE</scope>
</reference>
<evidence type="ECO:0000256" key="1">
    <source>
        <dbReference type="SAM" id="Phobius"/>
    </source>
</evidence>
<feature type="domain" description="EAL" evidence="2">
    <location>
        <begin position="357"/>
        <end position="610"/>
    </location>
</feature>
<keyword evidence="1" id="KW-1133">Transmembrane helix</keyword>
<proteinExistence type="predicted"/>
<dbReference type="InterPro" id="IPR052155">
    <property type="entry name" value="Biofilm_reg_signaling"/>
</dbReference>
<dbReference type="InterPro" id="IPR000160">
    <property type="entry name" value="GGDEF_dom"/>
</dbReference>
<dbReference type="SMART" id="SM00267">
    <property type="entry name" value="GGDEF"/>
    <property type="match status" value="1"/>
</dbReference>
<gene>
    <name evidence="4" type="ORF">MNBD_GAMMA24-2608</name>
</gene>
<keyword evidence="1" id="KW-0472">Membrane</keyword>
<dbReference type="NCBIfam" id="TIGR00254">
    <property type="entry name" value="GGDEF"/>
    <property type="match status" value="1"/>
</dbReference>
<keyword evidence="1" id="KW-0812">Transmembrane</keyword>
<sequence>VQHLLTRLNDKKRQGQLGFQGSQSLSDMETSARKWWTAYQNMNVAHDSGQWRADVPFVKNTIRPLYDKIWRHLLTLDQHLERSFAEDLKSLTRVAKSSTYALWALVALLLLAILAGYYILQRNILQPISMVTRALKAETWDSETWGKSTAIEKLPSTTLDETRNLIQAFTKASQKICERQRQLEYQASHDALTSLPNRVQLINHIKKEITCVSSRKLSIAMLLLDLDRFKEINDTLGHQLGDRVLQEVSKRLLSCLRKTDFVSRLGGDEFALLLSGVTLDYAREVAHRIIESLQTPLKIDSFQLHIGGSIGISLYPLHGETPDSLIRCADVAMYESKRLSCGYVIYDPACDPNSINRLTLVSDFHDALEQNELNLHYQPKVEVKSGRVIGTEALLRWNHPEHGFISPIELIPLAEQTGMINDLTRWVLKTAMQQCARWDQKGHELNVAVNLSTWDLQDPQLAGYIKKLFEDCNIGPQHLMLEITESVMMADPEHAIETMNQLAGMGIQLAVDDFGTGFSSLAYLKKLPLHELKIDKSFVTDMCNNDHDAVLVRSTIDLSHNLGLSVVAEGVENQEIWDLLEILRCDTLQGYFISRPMPADQFEDWLQNWKIYPALTRDKTMIK</sequence>
<dbReference type="PANTHER" id="PTHR44757">
    <property type="entry name" value="DIGUANYLATE CYCLASE DGCP"/>
    <property type="match status" value="1"/>
</dbReference>
<dbReference type="PROSITE" id="PS50883">
    <property type="entry name" value="EAL"/>
    <property type="match status" value="1"/>
</dbReference>
<dbReference type="CDD" id="cd01948">
    <property type="entry name" value="EAL"/>
    <property type="match status" value="1"/>
</dbReference>
<dbReference type="InterPro" id="IPR043128">
    <property type="entry name" value="Rev_trsase/Diguanyl_cyclase"/>
</dbReference>
<evidence type="ECO:0000313" key="4">
    <source>
        <dbReference type="EMBL" id="VAX14097.1"/>
    </source>
</evidence>
<accession>A0A3B1CB81</accession>
<dbReference type="InterPro" id="IPR001633">
    <property type="entry name" value="EAL_dom"/>
</dbReference>
<dbReference type="SMART" id="SM00052">
    <property type="entry name" value="EAL"/>
    <property type="match status" value="1"/>
</dbReference>
<feature type="non-terminal residue" evidence="4">
    <location>
        <position position="1"/>
    </location>
</feature>
<organism evidence="4">
    <name type="scientific">hydrothermal vent metagenome</name>
    <dbReference type="NCBI Taxonomy" id="652676"/>
    <lineage>
        <taxon>unclassified sequences</taxon>
        <taxon>metagenomes</taxon>
        <taxon>ecological metagenomes</taxon>
    </lineage>
</organism>
<dbReference type="CDD" id="cd01949">
    <property type="entry name" value="GGDEF"/>
    <property type="match status" value="1"/>
</dbReference>
<dbReference type="SUPFAM" id="SSF55073">
    <property type="entry name" value="Nucleotide cyclase"/>
    <property type="match status" value="1"/>
</dbReference>
<dbReference type="InterPro" id="IPR029787">
    <property type="entry name" value="Nucleotide_cyclase"/>
</dbReference>
<dbReference type="Pfam" id="PF00990">
    <property type="entry name" value="GGDEF"/>
    <property type="match status" value="1"/>
</dbReference>
<dbReference type="Pfam" id="PF00563">
    <property type="entry name" value="EAL"/>
    <property type="match status" value="1"/>
</dbReference>
<feature type="domain" description="GGDEF" evidence="3">
    <location>
        <begin position="217"/>
        <end position="348"/>
    </location>
</feature>
<dbReference type="FunFam" id="3.20.20.450:FF:000001">
    <property type="entry name" value="Cyclic di-GMP phosphodiesterase yahA"/>
    <property type="match status" value="1"/>
</dbReference>